<comment type="caution">
    <text evidence="1">The sequence shown here is derived from an EMBL/GenBank/DDBJ whole genome shotgun (WGS) entry which is preliminary data.</text>
</comment>
<dbReference type="Proteomes" id="UP000298681">
    <property type="component" value="Unassembled WGS sequence"/>
</dbReference>
<name>A0A4Z1RAN7_9GAMM</name>
<dbReference type="Gene3D" id="3.30.460.40">
    <property type="match status" value="1"/>
</dbReference>
<dbReference type="AlphaFoldDB" id="A0A4Z1RAN7"/>
<dbReference type="EMBL" id="SPUH01000001">
    <property type="protein sequence ID" value="TKS53798.1"/>
    <property type="molecule type" value="Genomic_DNA"/>
</dbReference>
<reference evidence="1 2" key="1">
    <citation type="submission" date="2019-01" db="EMBL/GenBank/DDBJ databases">
        <authorList>
            <person name="Zhang S."/>
        </authorList>
    </citation>
    <scope>NUCLEOTIDE SEQUENCE [LARGE SCALE GENOMIC DNA]</scope>
    <source>
        <strain evidence="1 2">1626</strain>
    </source>
</reference>
<keyword evidence="2" id="KW-1185">Reference proteome</keyword>
<sequence length="76" mass="8516">MTAARFETVVAALEQAGIRNPVAFEGLWERSEHVDLGGTACRIVGIPDLIRMKSEAGRPQDLRDIEELERIVRLNK</sequence>
<evidence type="ECO:0000313" key="1">
    <source>
        <dbReference type="EMBL" id="TKS53798.1"/>
    </source>
</evidence>
<accession>A0A4Z1RAN7</accession>
<gene>
    <name evidence="1" type="ORF">E4582_02755</name>
</gene>
<organism evidence="1 2">
    <name type="scientific">Luteimonas yindakuii</name>
    <dbReference type="NCBI Taxonomy" id="2565782"/>
    <lineage>
        <taxon>Bacteria</taxon>
        <taxon>Pseudomonadati</taxon>
        <taxon>Pseudomonadota</taxon>
        <taxon>Gammaproteobacteria</taxon>
        <taxon>Lysobacterales</taxon>
        <taxon>Lysobacteraceae</taxon>
        <taxon>Luteimonas</taxon>
    </lineage>
</organism>
<evidence type="ECO:0000313" key="2">
    <source>
        <dbReference type="Proteomes" id="UP000298681"/>
    </source>
</evidence>
<protein>
    <submittedName>
        <fullName evidence="1">Uncharacterized protein</fullName>
    </submittedName>
</protein>
<dbReference type="RefSeq" id="WP_134673182.1">
    <property type="nucleotide sequence ID" value="NZ_SPUH01000001.1"/>
</dbReference>
<proteinExistence type="predicted"/>